<gene>
    <name evidence="1" type="ORF">RR46_12579</name>
</gene>
<sequence>MAGNRDNTLEGQLTHVIQHHMSQPGTEAQVSVHQVQSPSGSGTKRHQIIIDIKQDIDIDEMSTRSLAESVMETLGARSAAVYIDNTQVPGENSDMESLTTVNVIVANDLSQTAPSPRVEEVEVAEVSQDAAESSGILPGNRIAVDRIVEMSNATNTNSETSTSSTASITTVATTTASGLGSERGGRCGRMTDDDFFFIRAEGKRAGTPRCSSTPMDISNIRGTADALPAFEMVIRSLLEGP</sequence>
<dbReference type="EMBL" id="KQ459593">
    <property type="protein sequence ID" value="KPI96549.1"/>
    <property type="molecule type" value="Genomic_DNA"/>
</dbReference>
<proteinExistence type="predicted"/>
<evidence type="ECO:0000313" key="2">
    <source>
        <dbReference type="Proteomes" id="UP000053268"/>
    </source>
</evidence>
<dbReference type="Proteomes" id="UP000053268">
    <property type="component" value="Unassembled WGS sequence"/>
</dbReference>
<accession>A0A194PUX4</accession>
<evidence type="ECO:0000313" key="1">
    <source>
        <dbReference type="EMBL" id="KPI96549.1"/>
    </source>
</evidence>
<dbReference type="AlphaFoldDB" id="A0A194PUX4"/>
<protein>
    <submittedName>
        <fullName evidence="1">Uncharacterized protein</fullName>
    </submittedName>
</protein>
<organism evidence="1 2">
    <name type="scientific">Papilio xuthus</name>
    <name type="common">Asian swallowtail butterfly</name>
    <dbReference type="NCBI Taxonomy" id="66420"/>
    <lineage>
        <taxon>Eukaryota</taxon>
        <taxon>Metazoa</taxon>
        <taxon>Ecdysozoa</taxon>
        <taxon>Arthropoda</taxon>
        <taxon>Hexapoda</taxon>
        <taxon>Insecta</taxon>
        <taxon>Pterygota</taxon>
        <taxon>Neoptera</taxon>
        <taxon>Endopterygota</taxon>
        <taxon>Lepidoptera</taxon>
        <taxon>Glossata</taxon>
        <taxon>Ditrysia</taxon>
        <taxon>Papilionoidea</taxon>
        <taxon>Papilionidae</taxon>
        <taxon>Papilioninae</taxon>
        <taxon>Papilio</taxon>
    </lineage>
</organism>
<reference evidence="1 2" key="1">
    <citation type="journal article" date="2015" name="Nat. Commun.">
        <title>Outbred genome sequencing and CRISPR/Cas9 gene editing in butterflies.</title>
        <authorList>
            <person name="Li X."/>
            <person name="Fan D."/>
            <person name="Zhang W."/>
            <person name="Liu G."/>
            <person name="Zhang L."/>
            <person name="Zhao L."/>
            <person name="Fang X."/>
            <person name="Chen L."/>
            <person name="Dong Y."/>
            <person name="Chen Y."/>
            <person name="Ding Y."/>
            <person name="Zhao R."/>
            <person name="Feng M."/>
            <person name="Zhu Y."/>
            <person name="Feng Y."/>
            <person name="Jiang X."/>
            <person name="Zhu D."/>
            <person name="Xiang H."/>
            <person name="Feng X."/>
            <person name="Li S."/>
            <person name="Wang J."/>
            <person name="Zhang G."/>
            <person name="Kronforst M.R."/>
            <person name="Wang W."/>
        </authorList>
    </citation>
    <scope>NUCLEOTIDE SEQUENCE [LARGE SCALE GENOMIC DNA]</scope>
    <source>
        <strain evidence="1">Ya'a_city_454_Px</strain>
        <tissue evidence="1">Whole body</tissue>
    </source>
</reference>
<name>A0A194PUX4_PAPXU</name>
<keyword evidence="2" id="KW-1185">Reference proteome</keyword>